<evidence type="ECO:0000313" key="4">
    <source>
        <dbReference type="Proteomes" id="UP000029867"/>
    </source>
</evidence>
<evidence type="ECO:0000313" key="3">
    <source>
        <dbReference type="EMBL" id="KGK34460.1"/>
    </source>
</evidence>
<comment type="caution">
    <text evidence="2">The sequence shown here is derived from an EMBL/GenBank/DDBJ whole genome shotgun (WGS) entry which is preliminary data.</text>
</comment>
<reference evidence="2" key="2">
    <citation type="submission" date="2014-08" db="EMBL/GenBank/DDBJ databases">
        <title>Exploiting Issatchenkia orientalis SD108 for Succinic Acid Production.</title>
        <authorList>
            <person name="Xiao H."/>
            <person name="Shao Z."/>
            <person name="Jiang Y."/>
            <person name="Dole S."/>
            <person name="Zhao H."/>
        </authorList>
    </citation>
    <scope>NUCLEOTIDE SEQUENCE [LARGE SCALE GENOMIC DNA]</scope>
    <source>
        <strain evidence="2">SD108</strain>
    </source>
</reference>
<protein>
    <submittedName>
        <fullName evidence="2">Uncharacterized protein</fullName>
    </submittedName>
</protein>
<evidence type="ECO:0000256" key="1">
    <source>
        <dbReference type="SAM" id="MobiDB-lite"/>
    </source>
</evidence>
<dbReference type="EMBL" id="JQFK01001620">
    <property type="protein sequence ID" value="KGK34459.1"/>
    <property type="molecule type" value="Genomic_DNA"/>
</dbReference>
<gene>
    <name evidence="3" type="ORF">JL09_g6393</name>
    <name evidence="2" type="ORF">JL09_g6394</name>
</gene>
<reference evidence="4" key="1">
    <citation type="journal article" date="2014" name="Microb. Cell Fact.">
        <title>Exploiting Issatchenkia orientalis SD108 for succinic acid production.</title>
        <authorList>
            <person name="Xiao H."/>
            <person name="Shao Z."/>
            <person name="Jiang Y."/>
            <person name="Dole S."/>
            <person name="Zhao H."/>
        </authorList>
    </citation>
    <scope>NUCLEOTIDE SEQUENCE [LARGE SCALE GENOMIC DNA]</scope>
    <source>
        <strain evidence="4">SD108</strain>
    </source>
</reference>
<sequence>MVRNEDNGTADLFNSSNPERHA</sequence>
<dbReference type="Proteomes" id="UP000029867">
    <property type="component" value="Unassembled WGS sequence"/>
</dbReference>
<name>A0A099NQX9_PICKU</name>
<organism evidence="2 4">
    <name type="scientific">Pichia kudriavzevii</name>
    <name type="common">Yeast</name>
    <name type="synonym">Issatchenkia orientalis</name>
    <dbReference type="NCBI Taxonomy" id="4909"/>
    <lineage>
        <taxon>Eukaryota</taxon>
        <taxon>Fungi</taxon>
        <taxon>Dikarya</taxon>
        <taxon>Ascomycota</taxon>
        <taxon>Saccharomycotina</taxon>
        <taxon>Pichiomycetes</taxon>
        <taxon>Pichiales</taxon>
        <taxon>Pichiaceae</taxon>
        <taxon>Pichia</taxon>
    </lineage>
</organism>
<accession>A0A099NQX9</accession>
<evidence type="ECO:0000313" key="2">
    <source>
        <dbReference type="EMBL" id="KGK34459.1"/>
    </source>
</evidence>
<dbReference type="EMBL" id="JQFK01001619">
    <property type="protein sequence ID" value="KGK34460.1"/>
    <property type="molecule type" value="Genomic_DNA"/>
</dbReference>
<dbReference type="AlphaFoldDB" id="A0A099NQX9"/>
<feature type="region of interest" description="Disordered" evidence="1">
    <location>
        <begin position="1"/>
        <end position="22"/>
    </location>
</feature>
<feature type="compositionally biased region" description="Polar residues" evidence="1">
    <location>
        <begin position="12"/>
        <end position="22"/>
    </location>
</feature>
<dbReference type="HOGENOM" id="CLU_3425123_0_0_1"/>
<proteinExistence type="predicted"/>